<dbReference type="Proteomes" id="UP001499990">
    <property type="component" value="Unassembled WGS sequence"/>
</dbReference>
<evidence type="ECO:0000256" key="1">
    <source>
        <dbReference type="SAM" id="Phobius"/>
    </source>
</evidence>
<evidence type="ECO:0000313" key="3">
    <source>
        <dbReference type="Proteomes" id="UP001499990"/>
    </source>
</evidence>
<dbReference type="EMBL" id="BAAAYL010000001">
    <property type="protein sequence ID" value="GAA3373159.1"/>
    <property type="molecule type" value="Genomic_DNA"/>
</dbReference>
<keyword evidence="1" id="KW-0472">Membrane</keyword>
<keyword evidence="1" id="KW-0812">Transmembrane</keyword>
<keyword evidence="3" id="KW-1185">Reference proteome</keyword>
<accession>A0ABP6SC62</accession>
<name>A0ABP6SC62_9ACTN</name>
<dbReference type="RefSeq" id="WP_345037975.1">
    <property type="nucleotide sequence ID" value="NZ_BAAAYL010000001.1"/>
</dbReference>
<protein>
    <recommendedName>
        <fullName evidence="4">Holin</fullName>
    </recommendedName>
</protein>
<feature type="transmembrane region" description="Helical" evidence="1">
    <location>
        <begin position="43"/>
        <end position="64"/>
    </location>
</feature>
<feature type="transmembrane region" description="Helical" evidence="1">
    <location>
        <begin position="12"/>
        <end position="31"/>
    </location>
</feature>
<sequence length="75" mass="7318">MRTSDNPTLVRRAVAELAGTGALVTAVGAGIQVTGLSRDVGVHLGFIAAQLAGGVAGAVLIAVLHGAEPADSSNQ</sequence>
<evidence type="ECO:0000313" key="2">
    <source>
        <dbReference type="EMBL" id="GAA3373159.1"/>
    </source>
</evidence>
<proteinExistence type="predicted"/>
<evidence type="ECO:0008006" key="4">
    <source>
        <dbReference type="Google" id="ProtNLM"/>
    </source>
</evidence>
<organism evidence="2 3">
    <name type="scientific">Streptomyces sannanensis</name>
    <dbReference type="NCBI Taxonomy" id="285536"/>
    <lineage>
        <taxon>Bacteria</taxon>
        <taxon>Bacillati</taxon>
        <taxon>Actinomycetota</taxon>
        <taxon>Actinomycetes</taxon>
        <taxon>Kitasatosporales</taxon>
        <taxon>Streptomycetaceae</taxon>
        <taxon>Streptomyces</taxon>
    </lineage>
</organism>
<reference evidence="3" key="1">
    <citation type="journal article" date="2019" name="Int. J. Syst. Evol. Microbiol.">
        <title>The Global Catalogue of Microorganisms (GCM) 10K type strain sequencing project: providing services to taxonomists for standard genome sequencing and annotation.</title>
        <authorList>
            <consortium name="The Broad Institute Genomics Platform"/>
            <consortium name="The Broad Institute Genome Sequencing Center for Infectious Disease"/>
            <person name="Wu L."/>
            <person name="Ma J."/>
        </authorList>
    </citation>
    <scope>NUCLEOTIDE SEQUENCE [LARGE SCALE GENOMIC DNA]</scope>
    <source>
        <strain evidence="3">JCM 9651</strain>
    </source>
</reference>
<comment type="caution">
    <text evidence="2">The sequence shown here is derived from an EMBL/GenBank/DDBJ whole genome shotgun (WGS) entry which is preliminary data.</text>
</comment>
<keyword evidence="1" id="KW-1133">Transmembrane helix</keyword>
<gene>
    <name evidence="2" type="ORF">GCM10020367_32000</name>
</gene>